<dbReference type="EMBL" id="JABBMT010000026">
    <property type="protein sequence ID" value="NMM41959.1"/>
    <property type="molecule type" value="Genomic_DNA"/>
</dbReference>
<accession>A0A7Y0DUN7</accession>
<evidence type="ECO:0000313" key="3">
    <source>
        <dbReference type="Proteomes" id="UP000570493"/>
    </source>
</evidence>
<gene>
    <name evidence="2" type="ORF">HHO47_14330</name>
</gene>
<organism evidence="2 3">
    <name type="scientific">Pseudoalteromonas arctica</name>
    <dbReference type="NCBI Taxonomy" id="394751"/>
    <lineage>
        <taxon>Bacteria</taxon>
        <taxon>Pseudomonadati</taxon>
        <taxon>Pseudomonadota</taxon>
        <taxon>Gammaproteobacteria</taxon>
        <taxon>Alteromonadales</taxon>
        <taxon>Pseudoalteromonadaceae</taxon>
        <taxon>Pseudoalteromonas</taxon>
    </lineage>
</organism>
<sequence length="455" mass="49665">MNKITLPLSCLSLLISSQVLAVEHDLDNAGEVNKFVTTDVFPQKALMKKQRAIKLNEELAVESTITPICPTLATGSLYTLSNSQPGESICYHFEITERSKTTALLVGQSTETDVNLSVLRHNPDDTFTAIGTSANVGNLDEAVFALTEPGHYYWFMEVIDSDGSPFNFGAAVTANLDAFEYNDTEALATILPDQQIGLTGNMDSIYDIDYYQFTAVNGQDLSIILTDATSSDEYIIEKNENGWVPLTVNEHHIVSNLSENQKINLRVRANTALPANPANNYKLNIASIVTSFSNQVIKGENGVTRIPYTTLNYVGPYLTTQAYNKLNWSLVLLDSAGAPIKGASANFYLIKNSDDAGSLTAHQAISDVNGQISGQINLTSCDANVKGILHTEHSLGYKNTWESDVEVGLWRIEIPTNEGFDEDGYPYTIGIGGDSVPYVYFGHICDQTLISSEPS</sequence>
<name>A0A7Y0DUN7_9GAMM</name>
<dbReference type="RefSeq" id="WP_169020905.1">
    <property type="nucleotide sequence ID" value="NZ_JABBMT010000026.1"/>
</dbReference>
<evidence type="ECO:0000256" key="1">
    <source>
        <dbReference type="SAM" id="SignalP"/>
    </source>
</evidence>
<comment type="caution">
    <text evidence="2">The sequence shown here is derived from an EMBL/GenBank/DDBJ whole genome shotgun (WGS) entry which is preliminary data.</text>
</comment>
<protein>
    <submittedName>
        <fullName evidence="2">Uncharacterized protein</fullName>
    </submittedName>
</protein>
<proteinExistence type="predicted"/>
<keyword evidence="3" id="KW-1185">Reference proteome</keyword>
<dbReference type="Proteomes" id="UP000570493">
    <property type="component" value="Unassembled WGS sequence"/>
</dbReference>
<dbReference type="AlphaFoldDB" id="A0A7Y0DUN7"/>
<feature type="chain" id="PRO_5030831967" evidence="1">
    <location>
        <begin position="22"/>
        <end position="455"/>
    </location>
</feature>
<evidence type="ECO:0000313" key="2">
    <source>
        <dbReference type="EMBL" id="NMM41959.1"/>
    </source>
</evidence>
<reference evidence="2" key="1">
    <citation type="submission" date="2020-04" db="EMBL/GenBank/DDBJ databases">
        <title>Genome Sequencing for Pseudoaltermonas arctica.</title>
        <authorList>
            <person name="Elkins N.S."/>
        </authorList>
    </citation>
    <scope>NUCLEOTIDE SEQUENCE [LARGE SCALE GENOMIC DNA]</scope>
    <source>
        <strain evidence="2">NEC-BIFX-2020_0012</strain>
    </source>
</reference>
<keyword evidence="1" id="KW-0732">Signal</keyword>
<feature type="signal peptide" evidence="1">
    <location>
        <begin position="1"/>
        <end position="21"/>
    </location>
</feature>
<dbReference type="Gene3D" id="2.60.120.380">
    <property type="match status" value="1"/>
</dbReference>